<evidence type="ECO:0000313" key="1">
    <source>
        <dbReference type="EMBL" id="BDI04399.1"/>
    </source>
</evidence>
<accession>A0ABM7YJC5</accession>
<proteinExistence type="predicted"/>
<evidence type="ECO:0000313" key="2">
    <source>
        <dbReference type="Proteomes" id="UP001057498"/>
    </source>
</evidence>
<dbReference type="Proteomes" id="UP001057498">
    <property type="component" value="Chromosome"/>
</dbReference>
<organism evidence="1 2">
    <name type="scientific">Sphaerotilus microaerophilus</name>
    <dbReference type="NCBI Taxonomy" id="2914710"/>
    <lineage>
        <taxon>Bacteria</taxon>
        <taxon>Pseudomonadati</taxon>
        <taxon>Pseudomonadota</taxon>
        <taxon>Betaproteobacteria</taxon>
        <taxon>Burkholderiales</taxon>
        <taxon>Sphaerotilaceae</taxon>
        <taxon>Sphaerotilus</taxon>
    </lineage>
</organism>
<dbReference type="EMBL" id="AP025730">
    <property type="protein sequence ID" value="BDI04399.1"/>
    <property type="molecule type" value="Genomic_DNA"/>
</dbReference>
<name>A0ABM7YJC5_9BURK</name>
<protein>
    <submittedName>
        <fullName evidence="1">Uncharacterized protein</fullName>
    </submittedName>
</protein>
<gene>
    <name evidence="1" type="ORF">CATMQ487_13690</name>
</gene>
<reference evidence="1" key="1">
    <citation type="submission" date="2022-04" db="EMBL/GenBank/DDBJ databases">
        <title>Whole genome sequence of Sphaerotilus sp. FB-5.</title>
        <authorList>
            <person name="Takeda M."/>
            <person name="Narihara S."/>
            <person name="Akimoto M."/>
            <person name="Akimoto R."/>
            <person name="Nishiyashiki S."/>
            <person name="Murakami T."/>
        </authorList>
    </citation>
    <scope>NUCLEOTIDE SEQUENCE</scope>
    <source>
        <strain evidence="1">FB-5</strain>
    </source>
</reference>
<keyword evidence="2" id="KW-1185">Reference proteome</keyword>
<sequence length="74" mass="7923">MLWTDLPRCVAVGVTDEMGGLVGLYAGGGSVWALLDCKCLLQGGNGRLTIVVSRLGNWSAALVEYRQLPMRRSA</sequence>